<name>A0A0D0E3N5_9AGAM</name>
<dbReference type="EMBL" id="KN825036">
    <property type="protein sequence ID" value="KIK95524.1"/>
    <property type="molecule type" value="Genomic_DNA"/>
</dbReference>
<feature type="compositionally biased region" description="Low complexity" evidence="1">
    <location>
        <begin position="118"/>
        <end position="127"/>
    </location>
</feature>
<dbReference type="NCBIfam" id="NF033635">
    <property type="entry name" value="SLATT_fungal"/>
    <property type="match status" value="1"/>
</dbReference>
<accession>A0A0D0E3N5</accession>
<dbReference type="InterPro" id="IPR041622">
    <property type="entry name" value="SLATT_fungi"/>
</dbReference>
<organism evidence="3 4">
    <name type="scientific">Paxillus rubicundulus Ve08.2h10</name>
    <dbReference type="NCBI Taxonomy" id="930991"/>
    <lineage>
        <taxon>Eukaryota</taxon>
        <taxon>Fungi</taxon>
        <taxon>Dikarya</taxon>
        <taxon>Basidiomycota</taxon>
        <taxon>Agaricomycotina</taxon>
        <taxon>Agaricomycetes</taxon>
        <taxon>Agaricomycetidae</taxon>
        <taxon>Boletales</taxon>
        <taxon>Paxilineae</taxon>
        <taxon>Paxillaceae</taxon>
        <taxon>Paxillus</taxon>
    </lineage>
</organism>
<proteinExistence type="predicted"/>
<evidence type="ECO:0000313" key="3">
    <source>
        <dbReference type="EMBL" id="KIK95524.1"/>
    </source>
</evidence>
<evidence type="ECO:0000256" key="1">
    <source>
        <dbReference type="SAM" id="MobiDB-lite"/>
    </source>
</evidence>
<dbReference type="HOGENOM" id="CLU_064546_1_0_1"/>
<dbReference type="AlphaFoldDB" id="A0A0D0E3N5"/>
<dbReference type="OrthoDB" id="3245801at2759"/>
<dbReference type="Proteomes" id="UP000054538">
    <property type="component" value="Unassembled WGS sequence"/>
</dbReference>
<dbReference type="STRING" id="930991.A0A0D0E3N5"/>
<evidence type="ECO:0000313" key="4">
    <source>
        <dbReference type="Proteomes" id="UP000054538"/>
    </source>
</evidence>
<protein>
    <recommendedName>
        <fullName evidence="2">SMODS and SLOG-associating 2TM effector domain-containing protein</fullName>
    </recommendedName>
</protein>
<reference evidence="3 4" key="1">
    <citation type="submission" date="2014-04" db="EMBL/GenBank/DDBJ databases">
        <authorList>
            <consortium name="DOE Joint Genome Institute"/>
            <person name="Kuo A."/>
            <person name="Kohler A."/>
            <person name="Jargeat P."/>
            <person name="Nagy L.G."/>
            <person name="Floudas D."/>
            <person name="Copeland A."/>
            <person name="Barry K.W."/>
            <person name="Cichocki N."/>
            <person name="Veneault-Fourrey C."/>
            <person name="LaButti K."/>
            <person name="Lindquist E.A."/>
            <person name="Lipzen A."/>
            <person name="Lundell T."/>
            <person name="Morin E."/>
            <person name="Murat C."/>
            <person name="Sun H."/>
            <person name="Tunlid A."/>
            <person name="Henrissat B."/>
            <person name="Grigoriev I.V."/>
            <person name="Hibbett D.S."/>
            <person name="Martin F."/>
            <person name="Nordberg H.P."/>
            <person name="Cantor M.N."/>
            <person name="Hua S.X."/>
        </authorList>
    </citation>
    <scope>NUCLEOTIDE SEQUENCE [LARGE SCALE GENOMIC DNA]</scope>
    <source>
        <strain evidence="3 4">Ve08.2h10</strain>
    </source>
</reference>
<feature type="compositionally biased region" description="Polar residues" evidence="1">
    <location>
        <begin position="78"/>
        <end position="94"/>
    </location>
</feature>
<sequence length="308" mass="33225">MDPVEPPIRTTGNPRPEATIEPHGQGQQHRGRTEQRPEPPAPGPAQPLDITPRPTSRYLLEHPNPSGHGDAPHVRGSPDTQRTGSPSEQTSTQRLIPAEMKPMNNPFGDHDRVGGSRAGSPAARSSPKAQDSAQGYQRGLSRRATMAGQSEQVLPIGEKNVRQKTVGERLQPTIDAAVIEKAKYEKKATMTGYALNIAIGAQVLLGAMTTAIGATGKQTAVAVSSLGGMSTMVASFLARTQGSHEPELSITRVKDLEHFLRDCHSFQMDQGHMIGTAENGLNHRLDELRRRFEELLGNASGERKLSPV</sequence>
<gene>
    <name evidence="3" type="ORF">PAXRUDRAFT_826909</name>
</gene>
<dbReference type="InParanoid" id="A0A0D0E3N5"/>
<feature type="region of interest" description="Disordered" evidence="1">
    <location>
        <begin position="1"/>
        <end position="150"/>
    </location>
</feature>
<evidence type="ECO:0000259" key="2">
    <source>
        <dbReference type="Pfam" id="PF18142"/>
    </source>
</evidence>
<feature type="domain" description="SMODS and SLOG-associating 2TM effector" evidence="2">
    <location>
        <begin position="177"/>
        <end position="298"/>
    </location>
</feature>
<reference evidence="4" key="2">
    <citation type="submission" date="2015-01" db="EMBL/GenBank/DDBJ databases">
        <title>Evolutionary Origins and Diversification of the Mycorrhizal Mutualists.</title>
        <authorList>
            <consortium name="DOE Joint Genome Institute"/>
            <consortium name="Mycorrhizal Genomics Consortium"/>
            <person name="Kohler A."/>
            <person name="Kuo A."/>
            <person name="Nagy L.G."/>
            <person name="Floudas D."/>
            <person name="Copeland A."/>
            <person name="Barry K.W."/>
            <person name="Cichocki N."/>
            <person name="Veneault-Fourrey C."/>
            <person name="LaButti K."/>
            <person name="Lindquist E.A."/>
            <person name="Lipzen A."/>
            <person name="Lundell T."/>
            <person name="Morin E."/>
            <person name="Murat C."/>
            <person name="Riley R."/>
            <person name="Ohm R."/>
            <person name="Sun H."/>
            <person name="Tunlid A."/>
            <person name="Henrissat B."/>
            <person name="Grigoriev I.V."/>
            <person name="Hibbett D.S."/>
            <person name="Martin F."/>
        </authorList>
    </citation>
    <scope>NUCLEOTIDE SEQUENCE [LARGE SCALE GENOMIC DNA]</scope>
    <source>
        <strain evidence="4">Ve08.2h10</strain>
    </source>
</reference>
<dbReference type="Pfam" id="PF18142">
    <property type="entry name" value="SLATT_fungal"/>
    <property type="match status" value="1"/>
</dbReference>
<keyword evidence="4" id="KW-1185">Reference proteome</keyword>